<proteinExistence type="predicted"/>
<dbReference type="InterPro" id="IPR009003">
    <property type="entry name" value="Peptidase_S1_PA"/>
</dbReference>
<dbReference type="RefSeq" id="XP_026290595.1">
    <property type="nucleotide sequence ID" value="XM_026434810.2"/>
</dbReference>
<evidence type="ECO:0000259" key="8">
    <source>
        <dbReference type="PROSITE" id="PS50240"/>
    </source>
</evidence>
<feature type="signal peptide" evidence="7">
    <location>
        <begin position="1"/>
        <end position="21"/>
    </location>
</feature>
<evidence type="ECO:0000256" key="3">
    <source>
        <dbReference type="ARBA" id="ARBA00022801"/>
    </source>
</evidence>
<dbReference type="PRINTS" id="PR00722">
    <property type="entry name" value="CHYMOTRYPSIN"/>
</dbReference>
<dbReference type="SUPFAM" id="SSF50494">
    <property type="entry name" value="Trypsin-like serine proteases"/>
    <property type="match status" value="1"/>
</dbReference>
<evidence type="ECO:0000256" key="1">
    <source>
        <dbReference type="ARBA" id="ARBA00004239"/>
    </source>
</evidence>
<dbReference type="FunFam" id="2.40.10.10:FF:000036">
    <property type="entry name" value="Trypsin beta"/>
    <property type="match status" value="1"/>
</dbReference>
<dbReference type="PROSITE" id="PS00135">
    <property type="entry name" value="TRYPSIN_SER"/>
    <property type="match status" value="1"/>
</dbReference>
<dbReference type="Gene3D" id="2.40.10.10">
    <property type="entry name" value="Trypsin-like serine proteases"/>
    <property type="match status" value="1"/>
</dbReference>
<comment type="subcellular location">
    <subcellularLocation>
        <location evidence="1">Secreted</location>
        <location evidence="1">Extracellular space</location>
    </subcellularLocation>
</comment>
<dbReference type="GeneID" id="113215197"/>
<dbReference type="AlphaFoldDB" id="A0A6J1TFS7"/>
<dbReference type="PROSITE" id="PS00134">
    <property type="entry name" value="TRYPSIN_HIS"/>
    <property type="match status" value="1"/>
</dbReference>
<evidence type="ECO:0000256" key="7">
    <source>
        <dbReference type="SAM" id="SignalP"/>
    </source>
</evidence>
<evidence type="ECO:0000256" key="2">
    <source>
        <dbReference type="ARBA" id="ARBA00022670"/>
    </source>
</evidence>
<keyword evidence="2 6" id="KW-0645">Protease</keyword>
<dbReference type="Proteomes" id="UP000504606">
    <property type="component" value="Unplaced"/>
</dbReference>
<accession>A0A6J1TFS7</accession>
<sequence length="281" mass="29689">MAYSLVLFAAAAALLVACVQGAALDLPQIVNGEVADPGEFPHQVSLQRKQTLFFWSWTEHFCGGTILSERWILTAGHCKLGGQVFVVAGVNSIRTKDKKAGQVVPTDLFIVHEKYDGEVKPYDIALLRTTEPLVLGPLVKAAKLPSPDSVPSGEVKLSGWGYVNNGMFPGTKDLHKMTVPVIDLQSCNTTIIANLPTWSHSTLADTNVCTGAGPSGSTSACSGDSGGPLILKSSEDDEAVTVVGIVSWGFVPCGRGGKPSVYTRVSAYIDWIASTMGNNAP</sequence>
<evidence type="ECO:0000256" key="4">
    <source>
        <dbReference type="ARBA" id="ARBA00022825"/>
    </source>
</evidence>
<dbReference type="SMART" id="SM00020">
    <property type="entry name" value="Tryp_SPc"/>
    <property type="match status" value="1"/>
</dbReference>
<gene>
    <name evidence="10" type="primary">LOC113215197</name>
</gene>
<evidence type="ECO:0000313" key="9">
    <source>
        <dbReference type="Proteomes" id="UP000504606"/>
    </source>
</evidence>
<dbReference type="FunFam" id="2.40.10.10:FF:000068">
    <property type="entry name" value="transmembrane protease serine 2"/>
    <property type="match status" value="1"/>
</dbReference>
<dbReference type="InterPro" id="IPR001254">
    <property type="entry name" value="Trypsin_dom"/>
</dbReference>
<dbReference type="GO" id="GO:0005576">
    <property type="term" value="C:extracellular region"/>
    <property type="evidence" value="ECO:0007669"/>
    <property type="project" value="UniProtKB-SubCell"/>
</dbReference>
<evidence type="ECO:0000313" key="10">
    <source>
        <dbReference type="RefSeq" id="XP_026290595.1"/>
    </source>
</evidence>
<dbReference type="OrthoDB" id="10061449at2759"/>
<feature type="domain" description="Peptidase S1" evidence="8">
    <location>
        <begin position="29"/>
        <end position="277"/>
    </location>
</feature>
<dbReference type="InterPro" id="IPR018114">
    <property type="entry name" value="TRYPSIN_HIS"/>
</dbReference>
<dbReference type="InterPro" id="IPR033116">
    <property type="entry name" value="TRYPSIN_SER"/>
</dbReference>
<organism evidence="9 10">
    <name type="scientific">Frankliniella occidentalis</name>
    <name type="common">Western flower thrips</name>
    <name type="synonym">Euthrips occidentalis</name>
    <dbReference type="NCBI Taxonomy" id="133901"/>
    <lineage>
        <taxon>Eukaryota</taxon>
        <taxon>Metazoa</taxon>
        <taxon>Ecdysozoa</taxon>
        <taxon>Arthropoda</taxon>
        <taxon>Hexapoda</taxon>
        <taxon>Insecta</taxon>
        <taxon>Pterygota</taxon>
        <taxon>Neoptera</taxon>
        <taxon>Paraneoptera</taxon>
        <taxon>Thysanoptera</taxon>
        <taxon>Terebrantia</taxon>
        <taxon>Thripoidea</taxon>
        <taxon>Thripidae</taxon>
        <taxon>Frankliniella</taxon>
    </lineage>
</organism>
<dbReference type="CDD" id="cd00190">
    <property type="entry name" value="Tryp_SPc"/>
    <property type="match status" value="1"/>
</dbReference>
<dbReference type="Pfam" id="PF00089">
    <property type="entry name" value="Trypsin"/>
    <property type="match status" value="1"/>
</dbReference>
<evidence type="ECO:0000256" key="5">
    <source>
        <dbReference type="ARBA" id="ARBA00023157"/>
    </source>
</evidence>
<dbReference type="PANTHER" id="PTHR24252">
    <property type="entry name" value="ACROSIN-RELATED"/>
    <property type="match status" value="1"/>
</dbReference>
<reference evidence="10" key="1">
    <citation type="submission" date="2025-08" db="UniProtKB">
        <authorList>
            <consortium name="RefSeq"/>
        </authorList>
    </citation>
    <scope>IDENTIFICATION</scope>
    <source>
        <tissue evidence="10">Whole organism</tissue>
    </source>
</reference>
<keyword evidence="4 6" id="KW-0720">Serine protease</keyword>
<evidence type="ECO:0000256" key="6">
    <source>
        <dbReference type="RuleBase" id="RU363034"/>
    </source>
</evidence>
<dbReference type="KEGG" id="foc:113215197"/>
<dbReference type="GO" id="GO:0006508">
    <property type="term" value="P:proteolysis"/>
    <property type="evidence" value="ECO:0007669"/>
    <property type="project" value="UniProtKB-KW"/>
</dbReference>
<dbReference type="InterPro" id="IPR001314">
    <property type="entry name" value="Peptidase_S1A"/>
</dbReference>
<protein>
    <submittedName>
        <fullName evidence="10">Mite allergen Eur m 3-like</fullName>
    </submittedName>
</protein>
<dbReference type="InterPro" id="IPR043504">
    <property type="entry name" value="Peptidase_S1_PA_chymotrypsin"/>
</dbReference>
<dbReference type="PANTHER" id="PTHR24252:SF7">
    <property type="entry name" value="HYALIN"/>
    <property type="match status" value="1"/>
</dbReference>
<keyword evidence="5" id="KW-1015">Disulfide bond</keyword>
<dbReference type="PROSITE" id="PS50240">
    <property type="entry name" value="TRYPSIN_DOM"/>
    <property type="match status" value="1"/>
</dbReference>
<feature type="chain" id="PRO_5026660634" evidence="7">
    <location>
        <begin position="22"/>
        <end position="281"/>
    </location>
</feature>
<keyword evidence="7" id="KW-0732">Signal</keyword>
<keyword evidence="9" id="KW-1185">Reference proteome</keyword>
<keyword evidence="3 6" id="KW-0378">Hydrolase</keyword>
<dbReference type="GO" id="GO:0004252">
    <property type="term" value="F:serine-type endopeptidase activity"/>
    <property type="evidence" value="ECO:0007669"/>
    <property type="project" value="InterPro"/>
</dbReference>
<name>A0A6J1TFS7_FRAOC</name>